<keyword evidence="1" id="KW-1133">Transmembrane helix</keyword>
<keyword evidence="1" id="KW-0472">Membrane</keyword>
<feature type="transmembrane region" description="Helical" evidence="1">
    <location>
        <begin position="96"/>
        <end position="117"/>
    </location>
</feature>
<accession>A0A7S3I432</accession>
<evidence type="ECO:0000313" key="2">
    <source>
        <dbReference type="EMBL" id="CAE0313232.1"/>
    </source>
</evidence>
<feature type="transmembrane region" description="Helical" evidence="1">
    <location>
        <begin position="12"/>
        <end position="30"/>
    </location>
</feature>
<feature type="transmembrane region" description="Helical" evidence="1">
    <location>
        <begin position="161"/>
        <end position="184"/>
    </location>
</feature>
<evidence type="ECO:0000256" key="1">
    <source>
        <dbReference type="SAM" id="Phobius"/>
    </source>
</evidence>
<gene>
    <name evidence="2" type="ORF">FEHR0123_LOCUS8156</name>
</gene>
<dbReference type="AlphaFoldDB" id="A0A7S3I432"/>
<protein>
    <submittedName>
        <fullName evidence="2">Uncharacterized protein</fullName>
    </submittedName>
</protein>
<name>A0A7S3I432_9SPIT</name>
<sequence>MDLVVEPFAFIHAAVGPNVATLAMLVALGVKTLVNASIFPRFLALPVLKIVDPFAFIFRAIDVEIGAVTVGFIVAPLTIEDITVDVIKNASTMRFIVLPLAFVASAIRPSLLAVAVAEAPQPLPAVDCAVLECVLSLLVLEVHTRIITVLLRILPIRVLRIVTILTFFATVEVVLHVPLFLHIFTALQGGI</sequence>
<reference evidence="2" key="1">
    <citation type="submission" date="2021-01" db="EMBL/GenBank/DDBJ databases">
        <authorList>
            <person name="Corre E."/>
            <person name="Pelletier E."/>
            <person name="Niang G."/>
            <person name="Scheremetjew M."/>
            <person name="Finn R."/>
            <person name="Kale V."/>
            <person name="Holt S."/>
            <person name="Cochrane G."/>
            <person name="Meng A."/>
            <person name="Brown T."/>
            <person name="Cohen L."/>
        </authorList>
    </citation>
    <scope>NUCLEOTIDE SEQUENCE</scope>
    <source>
        <strain evidence="2">Fehren 1</strain>
    </source>
</reference>
<proteinExistence type="predicted"/>
<dbReference type="EMBL" id="HBIE01026750">
    <property type="protein sequence ID" value="CAE0313232.1"/>
    <property type="molecule type" value="Transcribed_RNA"/>
</dbReference>
<keyword evidence="1" id="KW-0812">Transmembrane</keyword>
<organism evidence="2">
    <name type="scientific">Favella ehrenbergii</name>
    <dbReference type="NCBI Taxonomy" id="182087"/>
    <lineage>
        <taxon>Eukaryota</taxon>
        <taxon>Sar</taxon>
        <taxon>Alveolata</taxon>
        <taxon>Ciliophora</taxon>
        <taxon>Intramacronucleata</taxon>
        <taxon>Spirotrichea</taxon>
        <taxon>Choreotrichia</taxon>
        <taxon>Tintinnida</taxon>
        <taxon>Xystonellidae</taxon>
        <taxon>Favella</taxon>
    </lineage>
</organism>